<evidence type="ECO:0000313" key="2">
    <source>
        <dbReference type="Proteomes" id="UP000821865"/>
    </source>
</evidence>
<sequence length="676" mass="73789">MTYTFLCPDTKKIVRTEQVQVRESDDITSSTQMEKEGLIRGLSFLSEQNVSIASLTTDRHPGIKKYMRLHQGGITHYFGVWHVANGIRKKITAASRKGGCSSLKEWIQAIVNHLYWCACACGGNADLVVAGWGSILNHTVNIQEGHNDLFPGAFTNLLAVSHGSVQRAAYLWRSPRSAPSGTELVATSLPTSLVEAMAPRSSYTLLGYSRDLDWRPTRFVGPVPSVRVCSLCGLIPEATVQLPCAHVLCRLCFDGCLRQGGVCPIDGQGFARDDAEWISLSLESFMRRKVRCWNDVNGCDAVIEVSKIADHFSNECAFHATSCSRCGSTVLHRDVVEHLKSGCRSAVVPGTTVPVMSDAQSQCSEVVEHLNSGCPATVVQATTVPVTCDAQSQCSEWSATHLNGQAEKALEQATVALELASAQKESLEADLKELKELLAQSFAVLTAMEKSSAEARTESSESSGKRRSVKHREGNGSLAKQLREGIGEVLRAWKDYQARRLNPHRSDSSESCSDKSEPSVAPPGPVPCSICHDWCVGSYAALKEVALRDGTADVPSSSGYFFGYRIEPMIRFKTHGSSLRMHFGLQVLRGENDQQLLWPFHHYVRLWLVVPSGDASSGLPLEIVPETVDGRLYARPAEGSRGNGPCLSAASVDLRALESGGYIEHDKLRLRFEVLP</sequence>
<reference evidence="1" key="1">
    <citation type="submission" date="2020-05" db="EMBL/GenBank/DDBJ databases">
        <title>Large-scale comparative analyses of tick genomes elucidate their genetic diversity and vector capacities.</title>
        <authorList>
            <person name="Jia N."/>
            <person name="Wang J."/>
            <person name="Shi W."/>
            <person name="Du L."/>
            <person name="Sun Y."/>
            <person name="Zhan W."/>
            <person name="Jiang J."/>
            <person name="Wang Q."/>
            <person name="Zhang B."/>
            <person name="Ji P."/>
            <person name="Sakyi L.B."/>
            <person name="Cui X."/>
            <person name="Yuan T."/>
            <person name="Jiang B."/>
            <person name="Yang W."/>
            <person name="Lam T.T.-Y."/>
            <person name="Chang Q."/>
            <person name="Ding S."/>
            <person name="Wang X."/>
            <person name="Zhu J."/>
            <person name="Ruan X."/>
            <person name="Zhao L."/>
            <person name="Wei J."/>
            <person name="Que T."/>
            <person name="Du C."/>
            <person name="Cheng J."/>
            <person name="Dai P."/>
            <person name="Han X."/>
            <person name="Huang E."/>
            <person name="Gao Y."/>
            <person name="Liu J."/>
            <person name="Shao H."/>
            <person name="Ye R."/>
            <person name="Li L."/>
            <person name="Wei W."/>
            <person name="Wang X."/>
            <person name="Wang C."/>
            <person name="Yang T."/>
            <person name="Huo Q."/>
            <person name="Li W."/>
            <person name="Guo W."/>
            <person name="Chen H."/>
            <person name="Zhou L."/>
            <person name="Ni X."/>
            <person name="Tian J."/>
            <person name="Zhou Y."/>
            <person name="Sheng Y."/>
            <person name="Liu T."/>
            <person name="Pan Y."/>
            <person name="Xia L."/>
            <person name="Li J."/>
            <person name="Zhao F."/>
            <person name="Cao W."/>
        </authorList>
    </citation>
    <scope>NUCLEOTIDE SEQUENCE</scope>
    <source>
        <strain evidence="1">Dsil-2018</strain>
    </source>
</reference>
<dbReference type="EMBL" id="CM023472">
    <property type="protein sequence ID" value="KAH7958349.1"/>
    <property type="molecule type" value="Genomic_DNA"/>
</dbReference>
<comment type="caution">
    <text evidence="1">The sequence shown here is derived from an EMBL/GenBank/DDBJ whole genome shotgun (WGS) entry which is preliminary data.</text>
</comment>
<name>A0ACB8D249_DERSI</name>
<protein>
    <submittedName>
        <fullName evidence="1">Uncharacterized protein</fullName>
    </submittedName>
</protein>
<evidence type="ECO:0000313" key="1">
    <source>
        <dbReference type="EMBL" id="KAH7958349.1"/>
    </source>
</evidence>
<keyword evidence="2" id="KW-1185">Reference proteome</keyword>
<accession>A0ACB8D249</accession>
<gene>
    <name evidence="1" type="ORF">HPB49_000986</name>
</gene>
<organism evidence="1 2">
    <name type="scientific">Dermacentor silvarum</name>
    <name type="common">Tick</name>
    <dbReference type="NCBI Taxonomy" id="543639"/>
    <lineage>
        <taxon>Eukaryota</taxon>
        <taxon>Metazoa</taxon>
        <taxon>Ecdysozoa</taxon>
        <taxon>Arthropoda</taxon>
        <taxon>Chelicerata</taxon>
        <taxon>Arachnida</taxon>
        <taxon>Acari</taxon>
        <taxon>Parasitiformes</taxon>
        <taxon>Ixodida</taxon>
        <taxon>Ixodoidea</taxon>
        <taxon>Ixodidae</taxon>
        <taxon>Rhipicephalinae</taxon>
        <taxon>Dermacentor</taxon>
    </lineage>
</organism>
<proteinExistence type="predicted"/>
<dbReference type="Proteomes" id="UP000821865">
    <property type="component" value="Chromosome 3"/>
</dbReference>